<evidence type="ECO:0000313" key="1">
    <source>
        <dbReference type="EMBL" id="CAG5037374.1"/>
    </source>
</evidence>
<proteinExistence type="predicted"/>
<organism evidence="1 2">
    <name type="scientific">Parnassius apollo</name>
    <name type="common">Apollo butterfly</name>
    <name type="synonym">Papilio apollo</name>
    <dbReference type="NCBI Taxonomy" id="110799"/>
    <lineage>
        <taxon>Eukaryota</taxon>
        <taxon>Metazoa</taxon>
        <taxon>Ecdysozoa</taxon>
        <taxon>Arthropoda</taxon>
        <taxon>Hexapoda</taxon>
        <taxon>Insecta</taxon>
        <taxon>Pterygota</taxon>
        <taxon>Neoptera</taxon>
        <taxon>Endopterygota</taxon>
        <taxon>Lepidoptera</taxon>
        <taxon>Glossata</taxon>
        <taxon>Ditrysia</taxon>
        <taxon>Papilionoidea</taxon>
        <taxon>Papilionidae</taxon>
        <taxon>Parnassiinae</taxon>
        <taxon>Parnassini</taxon>
        <taxon>Parnassius</taxon>
        <taxon>Parnassius</taxon>
    </lineage>
</organism>
<comment type="caution">
    <text evidence="1">The sequence shown here is derived from an EMBL/GenBank/DDBJ whole genome shotgun (WGS) entry which is preliminary data.</text>
</comment>
<gene>
    <name evidence="1" type="ORF">PAPOLLO_LOCUS21077</name>
</gene>
<evidence type="ECO:0000313" key="2">
    <source>
        <dbReference type="Proteomes" id="UP000691718"/>
    </source>
</evidence>
<keyword evidence="2" id="KW-1185">Reference proteome</keyword>
<dbReference type="Proteomes" id="UP000691718">
    <property type="component" value="Unassembled WGS sequence"/>
</dbReference>
<dbReference type="AlphaFoldDB" id="A0A8S3XQH6"/>
<name>A0A8S3XQH6_PARAO</name>
<reference evidence="1" key="1">
    <citation type="submission" date="2021-04" db="EMBL/GenBank/DDBJ databases">
        <authorList>
            <person name="Tunstrom K."/>
        </authorList>
    </citation>
    <scope>NUCLEOTIDE SEQUENCE</scope>
</reference>
<dbReference type="EMBL" id="CAJQZP010001303">
    <property type="protein sequence ID" value="CAG5037374.1"/>
    <property type="molecule type" value="Genomic_DNA"/>
</dbReference>
<accession>A0A8S3XQH6</accession>
<sequence length="165" mass="18038">MTVAYFGRAKTGGGPADYIPTDDVLDRLTSLLGSTVSGFTLPFGGDKEMAWFDIFGGVDGIVGISGDVEKIGNVRVQTQQIVDSSETTISTPLSNEKGMQTVVADYQVLDVVDQNLIIPNKTKRLTFVTPRAVKKKFKPDENRAARYTAIAEYYSTEKTNAWMSN</sequence>
<dbReference type="OrthoDB" id="7489964at2759"/>
<protein>
    <submittedName>
        <fullName evidence="1">(apollo) hypothetical protein</fullName>
    </submittedName>
</protein>